<gene>
    <name evidence="3" type="ORF">LMG3415_01099</name>
</gene>
<evidence type="ECO:0000313" key="3">
    <source>
        <dbReference type="EMBL" id="CAB3834497.1"/>
    </source>
</evidence>
<comment type="caution">
    <text evidence="3">The sequence shown here is derived from an EMBL/GenBank/DDBJ whole genome shotgun (WGS) entry which is preliminary data.</text>
</comment>
<feature type="region of interest" description="Disordered" evidence="1">
    <location>
        <begin position="144"/>
        <end position="165"/>
    </location>
</feature>
<keyword evidence="2" id="KW-0472">Membrane</keyword>
<evidence type="ECO:0000313" key="4">
    <source>
        <dbReference type="Proteomes" id="UP000507140"/>
    </source>
</evidence>
<keyword evidence="2" id="KW-0812">Transmembrane</keyword>
<accession>A0ABM8L8X0</accession>
<evidence type="ECO:0000256" key="2">
    <source>
        <dbReference type="SAM" id="Phobius"/>
    </source>
</evidence>
<sequence>MTGRPIIRVGDKTTHGGTVMEGFSSYIQIGCATVAGLLCALTLFWYFCRPVVVIHYSAAGGSPIGYFYDTDVYLARRTLHPGESAMYYTDWHHASDYWTSVSLPAESGDYVEVNGPFSRVDVYVGPDAKVQRTTIRHGFFARFSEPSEPCEPTAHEPNDNGSPGR</sequence>
<reference evidence="3 4" key="1">
    <citation type="submission" date="2020-04" db="EMBL/GenBank/DDBJ databases">
        <authorList>
            <person name="De Canck E."/>
        </authorList>
    </citation>
    <scope>NUCLEOTIDE SEQUENCE [LARGE SCALE GENOMIC DNA]</scope>
    <source>
        <strain evidence="3 4">LMG 3415</strain>
    </source>
</reference>
<protein>
    <recommendedName>
        <fullName evidence="5">DUF3592 domain-containing protein</fullName>
    </recommendedName>
</protein>
<organism evidence="3 4">
    <name type="scientific">Achromobacter mucicolens</name>
    <dbReference type="NCBI Taxonomy" id="1389922"/>
    <lineage>
        <taxon>Bacteria</taxon>
        <taxon>Pseudomonadati</taxon>
        <taxon>Pseudomonadota</taxon>
        <taxon>Betaproteobacteria</taxon>
        <taxon>Burkholderiales</taxon>
        <taxon>Alcaligenaceae</taxon>
        <taxon>Achromobacter</taxon>
    </lineage>
</organism>
<dbReference type="EMBL" id="CADIKR010000001">
    <property type="protein sequence ID" value="CAB3834497.1"/>
    <property type="molecule type" value="Genomic_DNA"/>
</dbReference>
<evidence type="ECO:0000256" key="1">
    <source>
        <dbReference type="SAM" id="MobiDB-lite"/>
    </source>
</evidence>
<keyword evidence="4" id="KW-1185">Reference proteome</keyword>
<keyword evidence="2" id="KW-1133">Transmembrane helix</keyword>
<dbReference type="Proteomes" id="UP000507140">
    <property type="component" value="Unassembled WGS sequence"/>
</dbReference>
<evidence type="ECO:0008006" key="5">
    <source>
        <dbReference type="Google" id="ProtNLM"/>
    </source>
</evidence>
<name>A0ABM8L8X0_9BURK</name>
<feature type="transmembrane region" description="Helical" evidence="2">
    <location>
        <begin position="26"/>
        <end position="47"/>
    </location>
</feature>
<proteinExistence type="predicted"/>